<proteinExistence type="predicted"/>
<accession>A0AAD1XZZ2</accession>
<name>A0AAD1XZZ2_EUPCR</name>
<organism evidence="1 2">
    <name type="scientific">Euplotes crassus</name>
    <dbReference type="NCBI Taxonomy" id="5936"/>
    <lineage>
        <taxon>Eukaryota</taxon>
        <taxon>Sar</taxon>
        <taxon>Alveolata</taxon>
        <taxon>Ciliophora</taxon>
        <taxon>Intramacronucleata</taxon>
        <taxon>Spirotrichea</taxon>
        <taxon>Hypotrichia</taxon>
        <taxon>Euplotida</taxon>
        <taxon>Euplotidae</taxon>
        <taxon>Moneuplotes</taxon>
    </lineage>
</organism>
<dbReference type="EMBL" id="CAMPGE010024274">
    <property type="protein sequence ID" value="CAI2382124.1"/>
    <property type="molecule type" value="Genomic_DNA"/>
</dbReference>
<dbReference type="AlphaFoldDB" id="A0AAD1XZZ2"/>
<gene>
    <name evidence="1" type="ORF">ECRASSUSDP1_LOCUS23592</name>
</gene>
<evidence type="ECO:0000313" key="2">
    <source>
        <dbReference type="Proteomes" id="UP001295684"/>
    </source>
</evidence>
<reference evidence="1" key="1">
    <citation type="submission" date="2023-07" db="EMBL/GenBank/DDBJ databases">
        <authorList>
            <consortium name="AG Swart"/>
            <person name="Singh M."/>
            <person name="Singh A."/>
            <person name="Seah K."/>
            <person name="Emmerich C."/>
        </authorList>
    </citation>
    <scope>NUCLEOTIDE SEQUENCE</scope>
    <source>
        <strain evidence="1">DP1</strain>
    </source>
</reference>
<protein>
    <submittedName>
        <fullName evidence="1">Uncharacterized protein</fullName>
    </submittedName>
</protein>
<sequence>MTKTRSYSLLNALTKYSFISICSTALNINLALSNFLPDSRHKSLARDVTVVT</sequence>
<comment type="caution">
    <text evidence="1">The sequence shown here is derived from an EMBL/GenBank/DDBJ whole genome shotgun (WGS) entry which is preliminary data.</text>
</comment>
<keyword evidence="2" id="KW-1185">Reference proteome</keyword>
<dbReference type="Proteomes" id="UP001295684">
    <property type="component" value="Unassembled WGS sequence"/>
</dbReference>
<evidence type="ECO:0000313" key="1">
    <source>
        <dbReference type="EMBL" id="CAI2382124.1"/>
    </source>
</evidence>